<evidence type="ECO:0000256" key="1">
    <source>
        <dbReference type="SAM" id="Phobius"/>
    </source>
</evidence>
<dbReference type="KEGG" id="cvt:B843_09400"/>
<accession>W5Y311</accession>
<gene>
    <name evidence="2" type="ORF">B843_09400</name>
</gene>
<keyword evidence="1" id="KW-0472">Membrane</keyword>
<evidence type="ECO:0000313" key="2">
    <source>
        <dbReference type="EMBL" id="AHI23265.1"/>
    </source>
</evidence>
<keyword evidence="1" id="KW-1133">Transmembrane helix</keyword>
<dbReference type="AlphaFoldDB" id="W5Y311"/>
<evidence type="ECO:0000313" key="3">
    <source>
        <dbReference type="Proteomes" id="UP000019222"/>
    </source>
</evidence>
<dbReference type="EMBL" id="CP004353">
    <property type="protein sequence ID" value="AHI23265.1"/>
    <property type="molecule type" value="Genomic_DNA"/>
</dbReference>
<feature type="transmembrane region" description="Helical" evidence="1">
    <location>
        <begin position="27"/>
        <end position="50"/>
    </location>
</feature>
<feature type="transmembrane region" description="Helical" evidence="1">
    <location>
        <begin position="91"/>
        <end position="118"/>
    </location>
</feature>
<sequence>MGVATIGQGFNFLAMLLPVFGKEASQLAYLMFPLSLSLVLFKLGSLSFHVRYLILRVNQRHIGTAVSLSGLIFLSALTSILGAVIANWSSYWGMLLVWGGLLTFSHGLYYMSVAVVITEQREAFYGKVRFAYGLINFVLTAAVVWLVPFQAGLVVVTFLNTILTGMWMMSRCENSLVGSLRGAIPQVFGKEGSRYARESWRTTSAVLVSDIGLQIQGFLTPLMGAYQELWAIVVRLSGGFGTLGQQIIAPVFEIRIAEAIRGKAFSRAGAWAFKAQLTGISLAIAVIPIQIASIVFATSQSVPQQTLAITMISIYTLGLVSSSVSMKSPYILGHERGMLWWSFLRVGLLLPMLLLHEMTLLLFISVTQLLLGALLLPLSVRSSRDLMMKNVTNG</sequence>
<dbReference type="Proteomes" id="UP000019222">
    <property type="component" value="Chromosome"/>
</dbReference>
<feature type="transmembrane region" description="Helical" evidence="1">
    <location>
        <begin position="62"/>
        <end position="85"/>
    </location>
</feature>
<protein>
    <submittedName>
        <fullName evidence="2">Uncharacterized protein</fullName>
    </submittedName>
</protein>
<dbReference type="eggNOG" id="ENOG502ZK99">
    <property type="taxonomic scope" value="Bacteria"/>
</dbReference>
<keyword evidence="1" id="KW-0812">Transmembrane</keyword>
<name>W5Y311_9CORY</name>
<feature type="transmembrane region" description="Helical" evidence="1">
    <location>
        <begin position="307"/>
        <end position="326"/>
    </location>
</feature>
<keyword evidence="3" id="KW-1185">Reference proteome</keyword>
<reference evidence="2 3" key="1">
    <citation type="submission" date="2013-02" db="EMBL/GenBank/DDBJ databases">
        <title>The complete genome sequence of Corynebacterium vitaeruminis DSM 20294.</title>
        <authorList>
            <person name="Ruckert C."/>
            <person name="Albersmeier A."/>
            <person name="Kalinowski J."/>
        </authorList>
    </citation>
    <scope>NUCLEOTIDE SEQUENCE [LARGE SCALE GENOMIC DNA]</scope>
    <source>
        <strain evidence="3">ATCC 10234</strain>
    </source>
</reference>
<organism evidence="2 3">
    <name type="scientific">Corynebacterium vitaeruminis DSM 20294</name>
    <dbReference type="NCBI Taxonomy" id="1224164"/>
    <lineage>
        <taxon>Bacteria</taxon>
        <taxon>Bacillati</taxon>
        <taxon>Actinomycetota</taxon>
        <taxon>Actinomycetes</taxon>
        <taxon>Mycobacteriales</taxon>
        <taxon>Corynebacteriaceae</taxon>
        <taxon>Corynebacterium</taxon>
    </lineage>
</organism>
<dbReference type="HOGENOM" id="CLU_665178_0_0_11"/>
<proteinExistence type="predicted"/>
<feature type="transmembrane region" description="Helical" evidence="1">
    <location>
        <begin position="271"/>
        <end position="295"/>
    </location>
</feature>
<feature type="transmembrane region" description="Helical" evidence="1">
    <location>
        <begin position="338"/>
        <end position="354"/>
    </location>
</feature>
<feature type="transmembrane region" description="Helical" evidence="1">
    <location>
        <begin position="360"/>
        <end position="380"/>
    </location>
</feature>